<dbReference type="FunFam" id="3.80.10.10:FF:000041">
    <property type="entry name" value="LRR receptor-like serine/threonine-protein kinase ERECTA"/>
    <property type="match status" value="1"/>
</dbReference>
<protein>
    <submittedName>
        <fullName evidence="6">Uncharacterized protein</fullName>
    </submittedName>
</protein>
<sequence length="302" mass="32953">SLVKTPHAQHTHLGPLQEDAELALALKKKITSDPTGITKSWTGNDICTFQGFNCSTDPSTHQTVVLVDFNELELDGKDLTLFGFLDKLRDTTIFHANGNGFRGGVPKLPPNLFELDLSDNKLSGPFPKTVLVPSLDFLDLRFNQFHGPVPPKAFDLDVFALFLNNNKFSGRIPENIGSSPAEFINLANNKFSGAIPRSLGRSEWLQEFLVLNNQLSGPLPTEWTSANLTAFDVSYNALTGQVPEALCQLENIQIINLSHNHFSGTLGPACTKLVSGKVLDISNNCIKGAKNQKHASSCKGKQ</sequence>
<dbReference type="GO" id="GO:0005576">
    <property type="term" value="C:extracellular region"/>
    <property type="evidence" value="ECO:0007669"/>
    <property type="project" value="UniProtKB-SubCell"/>
</dbReference>
<dbReference type="Pfam" id="PF00560">
    <property type="entry name" value="LRR_1"/>
    <property type="match status" value="4"/>
</dbReference>
<name>A0A4Q2UZJ6_FUSOX</name>
<evidence type="ECO:0000256" key="1">
    <source>
        <dbReference type="ARBA" id="ARBA00004613"/>
    </source>
</evidence>
<evidence type="ECO:0000313" key="7">
    <source>
        <dbReference type="Proteomes" id="UP000290540"/>
    </source>
</evidence>
<dbReference type="InterPro" id="IPR032675">
    <property type="entry name" value="LRR_dom_sf"/>
</dbReference>
<dbReference type="PANTHER" id="PTHR32093">
    <property type="entry name" value="LEUCINE-RICH REPEAT EXTENSIN-LIKE PROTEIN 3-RELATED"/>
    <property type="match status" value="1"/>
</dbReference>
<keyword evidence="3" id="KW-0433">Leucine-rich repeat</keyword>
<keyword evidence="2" id="KW-0964">Secreted</keyword>
<feature type="non-terminal residue" evidence="6">
    <location>
        <position position="1"/>
    </location>
</feature>
<evidence type="ECO:0000256" key="3">
    <source>
        <dbReference type="ARBA" id="ARBA00022614"/>
    </source>
</evidence>
<keyword evidence="5" id="KW-0677">Repeat</keyword>
<dbReference type="SUPFAM" id="SSF52058">
    <property type="entry name" value="L domain-like"/>
    <property type="match status" value="1"/>
</dbReference>
<keyword evidence="4" id="KW-0732">Signal</keyword>
<accession>A0A4Q2UZJ6</accession>
<dbReference type="PANTHER" id="PTHR32093:SF131">
    <property type="entry name" value="LEUCINE-RICH REPEAT-CONTAINING N-TERMINAL PLANT-TYPE DOMAIN-CONTAINING PROTEIN"/>
    <property type="match status" value="1"/>
</dbReference>
<organism evidence="6 7">
    <name type="scientific">Fusarium oxysporum f. sp. narcissi</name>
    <dbReference type="NCBI Taxonomy" id="451672"/>
    <lineage>
        <taxon>Eukaryota</taxon>
        <taxon>Fungi</taxon>
        <taxon>Dikarya</taxon>
        <taxon>Ascomycota</taxon>
        <taxon>Pezizomycotina</taxon>
        <taxon>Sordariomycetes</taxon>
        <taxon>Hypocreomycetidae</taxon>
        <taxon>Hypocreales</taxon>
        <taxon>Nectriaceae</taxon>
        <taxon>Fusarium</taxon>
        <taxon>Fusarium oxysporum species complex</taxon>
    </lineage>
</organism>
<dbReference type="InterPro" id="IPR051582">
    <property type="entry name" value="LRR_extensin-like_regulator"/>
</dbReference>
<evidence type="ECO:0000256" key="5">
    <source>
        <dbReference type="ARBA" id="ARBA00022737"/>
    </source>
</evidence>
<dbReference type="AlphaFoldDB" id="A0A4Q2UZJ6"/>
<dbReference type="InterPro" id="IPR001611">
    <property type="entry name" value="Leu-rich_rpt"/>
</dbReference>
<comment type="caution">
    <text evidence="6">The sequence shown here is derived from an EMBL/GenBank/DDBJ whole genome shotgun (WGS) entry which is preliminary data.</text>
</comment>
<dbReference type="Gene3D" id="3.80.10.10">
    <property type="entry name" value="Ribonuclease Inhibitor"/>
    <property type="match status" value="2"/>
</dbReference>
<gene>
    <name evidence="6" type="ORF">BFJ63_vAg19429</name>
</gene>
<evidence type="ECO:0000256" key="2">
    <source>
        <dbReference type="ARBA" id="ARBA00022525"/>
    </source>
</evidence>
<evidence type="ECO:0000313" key="6">
    <source>
        <dbReference type="EMBL" id="RYC77698.1"/>
    </source>
</evidence>
<proteinExistence type="predicted"/>
<reference evidence="6 7" key="1">
    <citation type="submission" date="2016-12" db="EMBL/GenBank/DDBJ databases">
        <title>Draft genome sequence of Fusarium oxysporum causing rot on Narcissus.</title>
        <authorList>
            <person name="Armitage A.D."/>
            <person name="Taylor A."/>
            <person name="Clarkson J.P."/>
            <person name="Harrison R.J."/>
            <person name="Jackson A.C."/>
        </authorList>
    </citation>
    <scope>NUCLEOTIDE SEQUENCE [LARGE SCALE GENOMIC DNA]</scope>
    <source>
        <strain evidence="6 7">N139</strain>
    </source>
</reference>
<dbReference type="Proteomes" id="UP000290540">
    <property type="component" value="Unassembled WGS sequence"/>
</dbReference>
<comment type="subcellular location">
    <subcellularLocation>
        <location evidence="1">Secreted</location>
    </subcellularLocation>
</comment>
<dbReference type="EMBL" id="MQTW01001907">
    <property type="protein sequence ID" value="RYC77698.1"/>
    <property type="molecule type" value="Genomic_DNA"/>
</dbReference>
<evidence type="ECO:0000256" key="4">
    <source>
        <dbReference type="ARBA" id="ARBA00022729"/>
    </source>
</evidence>